<dbReference type="Proteomes" id="UP000231912">
    <property type="component" value="Unassembled WGS sequence"/>
</dbReference>
<organism evidence="1 2">
    <name type="scientific">Leptospira wolffii</name>
    <dbReference type="NCBI Taxonomy" id="409998"/>
    <lineage>
        <taxon>Bacteria</taxon>
        <taxon>Pseudomonadati</taxon>
        <taxon>Spirochaetota</taxon>
        <taxon>Spirochaetia</taxon>
        <taxon>Leptospirales</taxon>
        <taxon>Leptospiraceae</taxon>
        <taxon>Leptospira</taxon>
    </lineage>
</organism>
<dbReference type="RefSeq" id="WP_100760216.1">
    <property type="nucleotide sequence ID" value="NZ_NPDT01000010.1"/>
</dbReference>
<dbReference type="AlphaFoldDB" id="A0A2M9Z7Z6"/>
<comment type="caution">
    <text evidence="1">The sequence shown here is derived from an EMBL/GenBank/DDBJ whole genome shotgun (WGS) entry which is preliminary data.</text>
</comment>
<gene>
    <name evidence="1" type="ORF">CH371_18775</name>
</gene>
<sequence length="382" mass="40718">MLRSYILRLNRSILLIGSIGLFFLSCGSQQGSANKDLLLALAASGQNDKIGESLSSAFDSVSSSMEGLSGEGASVALYGEESGLTERFASSLQRFWLKGPDTGLEAYDFSFNCWGGGDYQRQVVSTGATNYDFIDYVIDHSRSPSSSFYASKTFDHCRFLPFTSWVIDGKTENIWSGLSSSQPFVQSGSSLQIGVDRTLENSSRGRKIQVTGTGAALSYGAGSPSTQQAYSLTWTGVSSGISFYSQDVSVLRVGYSGADLVYSHSVTSPSSLQYGVDRSSSNPLSWYRLWGGGSLQVVHTGAENFTLVTTVDSPVKWKYVDCLPSSGQVSFTLSGDLTGTGVVNFQNGVGNYSYTYTDADGNSKSSSGSVDFSSCGVPLVVL</sequence>
<protein>
    <recommendedName>
        <fullName evidence="3">Lipoprotein</fullName>
    </recommendedName>
</protein>
<accession>A0A2M9Z7Z6</accession>
<evidence type="ECO:0000313" key="2">
    <source>
        <dbReference type="Proteomes" id="UP000231912"/>
    </source>
</evidence>
<evidence type="ECO:0000313" key="1">
    <source>
        <dbReference type="EMBL" id="PJZ64452.1"/>
    </source>
</evidence>
<name>A0A2M9Z7Z6_9LEPT</name>
<dbReference type="EMBL" id="NPDT01000010">
    <property type="protein sequence ID" value="PJZ64452.1"/>
    <property type="molecule type" value="Genomic_DNA"/>
</dbReference>
<reference evidence="1 2" key="1">
    <citation type="submission" date="2017-07" db="EMBL/GenBank/DDBJ databases">
        <title>Leptospira spp. isolated from tropical soils.</title>
        <authorList>
            <person name="Thibeaux R."/>
            <person name="Iraola G."/>
            <person name="Ferres I."/>
            <person name="Bierque E."/>
            <person name="Girault D."/>
            <person name="Soupe-Gilbert M.-E."/>
            <person name="Picardeau M."/>
            <person name="Goarant C."/>
        </authorList>
    </citation>
    <scope>NUCLEOTIDE SEQUENCE [LARGE SCALE GENOMIC DNA]</scope>
    <source>
        <strain evidence="1 2">FH2-C-A2</strain>
    </source>
</reference>
<proteinExistence type="predicted"/>
<evidence type="ECO:0008006" key="3">
    <source>
        <dbReference type="Google" id="ProtNLM"/>
    </source>
</evidence>
<dbReference type="PROSITE" id="PS51257">
    <property type="entry name" value="PROKAR_LIPOPROTEIN"/>
    <property type="match status" value="1"/>
</dbReference>